<comment type="caution">
    <text evidence="3">The sequence shown here is derived from an EMBL/GenBank/DDBJ whole genome shotgun (WGS) entry which is preliminary data.</text>
</comment>
<dbReference type="Gene3D" id="3.40.225.10">
    <property type="entry name" value="Class II aldolase/adducin N-terminal domain"/>
    <property type="match status" value="1"/>
</dbReference>
<evidence type="ECO:0000313" key="4">
    <source>
        <dbReference type="Proteomes" id="UP000255265"/>
    </source>
</evidence>
<reference evidence="3 4" key="1">
    <citation type="submission" date="2018-07" db="EMBL/GenBank/DDBJ databases">
        <title>Genomic Encyclopedia of Type Strains, Phase IV (KMG-IV): sequencing the most valuable type-strain genomes for metagenomic binning, comparative biology and taxonomic classification.</title>
        <authorList>
            <person name="Goeker M."/>
        </authorList>
    </citation>
    <scope>NUCLEOTIDE SEQUENCE [LARGE SCALE GENOMIC DNA]</scope>
    <source>
        <strain evidence="3 4">DSM 21352</strain>
    </source>
</reference>
<dbReference type="RefSeq" id="WP_114803774.1">
    <property type="nucleotide sequence ID" value="NZ_QQAV01000007.1"/>
</dbReference>
<protein>
    <submittedName>
        <fullName evidence="3">Ribulose-5-phosphate 4-epimerase/fuculose-1-phosphate aldolase</fullName>
    </submittedName>
</protein>
<dbReference type="OrthoDB" id="8859181at2"/>
<organism evidence="3 4">
    <name type="scientific">Pseudacidovorax intermedius</name>
    <dbReference type="NCBI Taxonomy" id="433924"/>
    <lineage>
        <taxon>Bacteria</taxon>
        <taxon>Pseudomonadati</taxon>
        <taxon>Pseudomonadota</taxon>
        <taxon>Betaproteobacteria</taxon>
        <taxon>Burkholderiales</taxon>
        <taxon>Comamonadaceae</taxon>
        <taxon>Pseudacidovorax</taxon>
    </lineage>
</organism>
<evidence type="ECO:0000313" key="3">
    <source>
        <dbReference type="EMBL" id="RDI22842.1"/>
    </source>
</evidence>
<evidence type="ECO:0000256" key="1">
    <source>
        <dbReference type="ARBA" id="ARBA00037961"/>
    </source>
</evidence>
<dbReference type="EMBL" id="QQAV01000007">
    <property type="protein sequence ID" value="RDI22842.1"/>
    <property type="molecule type" value="Genomic_DNA"/>
</dbReference>
<accession>A0A370FBM6</accession>
<dbReference type="NCBIfam" id="NF005451">
    <property type="entry name" value="PRK07044.1"/>
    <property type="match status" value="1"/>
</dbReference>
<feature type="domain" description="Class II aldolase/adducin N-terminal" evidence="2">
    <location>
        <begin position="30"/>
        <end position="210"/>
    </location>
</feature>
<sequence>MDDQDWQRVLQARRERVRHQVSAEEWVAREDLAACYRLCVHYRMTDMIYNHISLRVPGRHDQFLINAFGLLYSEVSASNLIKVDLDGQPVDETELEANPAGFVIHAAVHKARPDVDCVFHTHTRAGVAVSAQQEGLLPLSQHAMRFYQRIGYHDYEGIALDLDEQQRLVRDLGPHKALILRNHGLLTAGATVRDAFEEMYYLELACQIQLDATASGRPVMLPPPAVCAHAAEQFAGSNSYIRNRDWQALRRMLDQTDPGYRQ</sequence>
<dbReference type="GO" id="GO:0005856">
    <property type="term" value="C:cytoskeleton"/>
    <property type="evidence" value="ECO:0007669"/>
    <property type="project" value="TreeGrafter"/>
</dbReference>
<keyword evidence="4" id="KW-1185">Reference proteome</keyword>
<dbReference type="InterPro" id="IPR051017">
    <property type="entry name" value="Aldolase-II_Adducin_sf"/>
</dbReference>
<comment type="similarity">
    <text evidence="1">Belongs to the aldolase class II family.</text>
</comment>
<evidence type="ECO:0000259" key="2">
    <source>
        <dbReference type="SMART" id="SM01007"/>
    </source>
</evidence>
<dbReference type="SMART" id="SM01007">
    <property type="entry name" value="Aldolase_II"/>
    <property type="match status" value="1"/>
</dbReference>
<proteinExistence type="inferred from homology"/>
<gene>
    <name evidence="3" type="ORF">DFR41_107245</name>
</gene>
<dbReference type="AlphaFoldDB" id="A0A370FBM6"/>
<name>A0A370FBM6_9BURK</name>
<dbReference type="GO" id="GO:0051015">
    <property type="term" value="F:actin filament binding"/>
    <property type="evidence" value="ECO:0007669"/>
    <property type="project" value="TreeGrafter"/>
</dbReference>
<dbReference type="PANTHER" id="PTHR10672">
    <property type="entry name" value="ADDUCIN"/>
    <property type="match status" value="1"/>
</dbReference>
<dbReference type="InterPro" id="IPR036409">
    <property type="entry name" value="Aldolase_II/adducin_N_sf"/>
</dbReference>
<dbReference type="SUPFAM" id="SSF53639">
    <property type="entry name" value="AraD/HMP-PK domain-like"/>
    <property type="match status" value="1"/>
</dbReference>
<dbReference type="PANTHER" id="PTHR10672:SF3">
    <property type="entry name" value="PROTEIN HU-LI TAI SHAO"/>
    <property type="match status" value="1"/>
</dbReference>
<dbReference type="InterPro" id="IPR001303">
    <property type="entry name" value="Aldolase_II/adducin_N"/>
</dbReference>
<dbReference type="Proteomes" id="UP000255265">
    <property type="component" value="Unassembled WGS sequence"/>
</dbReference>
<dbReference type="Pfam" id="PF00596">
    <property type="entry name" value="Aldolase_II"/>
    <property type="match status" value="1"/>
</dbReference>